<dbReference type="RefSeq" id="WP_338445938.1">
    <property type="nucleotide sequence ID" value="NZ_CP144918.1"/>
</dbReference>
<name>A0ABZ2D204_9SPHN</name>
<sequence>MTGPSFDPAIGRKVLADRRLIEQLLALAGGAGRMAWHSQRKWQSGTFRGARHQMCVEFEGLAEIEGGERLIAGLSIRHFAVPGVTVVEAQVTESKHVAQPPHLTVTAELLTLEED</sequence>
<dbReference type="EMBL" id="CP144918">
    <property type="protein sequence ID" value="WWA47047.1"/>
    <property type="molecule type" value="Genomic_DNA"/>
</dbReference>
<keyword evidence="2" id="KW-1185">Reference proteome</keyword>
<evidence type="ECO:0000313" key="2">
    <source>
        <dbReference type="Proteomes" id="UP001335183"/>
    </source>
</evidence>
<protein>
    <submittedName>
        <fullName evidence="1">Uncharacterized protein</fullName>
    </submittedName>
</protein>
<gene>
    <name evidence="1" type="ORF">V5F89_12385</name>
</gene>
<accession>A0ABZ2D204</accession>
<reference evidence="1 2" key="1">
    <citation type="submission" date="2024-02" db="EMBL/GenBank/DDBJ databases">
        <title>The whole genome sequence of five bacterial samples isolated from Abu Dhabi Sabkha-shore region.</title>
        <authorList>
            <person name="Sudalaimuthuasari N."/>
            <person name="Sarfraz B."/>
            <person name="Tuyisabe J.D."/>
            <person name="Mugisha Ntwali L.D.M."/>
            <person name="Ali A.I.A.A."/>
            <person name="Almansoori S.Z.A."/>
            <person name="Alajami H.S.A."/>
            <person name="Almeqbaali A.A.S."/>
            <person name="Kundu B."/>
            <person name="Saeed E.E."/>
            <person name="Sukumarinath V."/>
            <person name="Mishra A.K."/>
            <person name="Hazzouri K.M."/>
            <person name="Almaskari R."/>
            <person name="Sharma A.K."/>
            <person name="Amiri K.M.A."/>
        </authorList>
    </citation>
    <scope>NUCLEOTIDE SEQUENCE [LARGE SCALE GENOMIC DNA]</scope>
    <source>
        <strain evidence="2">kcgeb_sd</strain>
    </source>
</reference>
<dbReference type="Proteomes" id="UP001335183">
    <property type="component" value="Chromosome"/>
</dbReference>
<organism evidence="1 2">
    <name type="scientific">Pelagerythrobacter marensis</name>
    <dbReference type="NCBI Taxonomy" id="543877"/>
    <lineage>
        <taxon>Bacteria</taxon>
        <taxon>Pseudomonadati</taxon>
        <taxon>Pseudomonadota</taxon>
        <taxon>Alphaproteobacteria</taxon>
        <taxon>Sphingomonadales</taxon>
        <taxon>Erythrobacteraceae</taxon>
        <taxon>Pelagerythrobacter</taxon>
    </lineage>
</organism>
<evidence type="ECO:0000313" key="1">
    <source>
        <dbReference type="EMBL" id="WWA47047.1"/>
    </source>
</evidence>
<proteinExistence type="predicted"/>